<dbReference type="Pfam" id="PF02350">
    <property type="entry name" value="Epimerase_2"/>
    <property type="match status" value="1"/>
</dbReference>
<dbReference type="GO" id="GO:0016853">
    <property type="term" value="F:isomerase activity"/>
    <property type="evidence" value="ECO:0007669"/>
    <property type="project" value="UniProtKB-KW"/>
</dbReference>
<name>A0A495IJL2_9MICO</name>
<dbReference type="CDD" id="cd03786">
    <property type="entry name" value="GTB_UDP-GlcNAc_2-Epimerase"/>
    <property type="match status" value="1"/>
</dbReference>
<sequence length="389" mass="40402">MNPKHPVTSPSKDVAVVFGTRPEIIKLAPVIALLGDRARTIHTGQHYDAELSGQFLTQLGIGEPDEILSGVGGATRGQQIATALLALTASFERDRPAVVIVQGDTNAVSAGAQAANYLGIPVIHVEAGLRSYDRAMPEELNRVVTGALSDVHCAATPHNAVNLEGEGVDPARVIVTGNTIVEATLASLAHPLDSGSAIPAPAGRYVVATTHRPENTDTAEALTRVLEGLRGIEAEVVLLLHPRTRAAIERFGLEHLLSGLTVLPSPGHAAFLRLAADASLLVSDSGGVQEECTVLGVPLLVVRRSTERPESVDSGHARLITPDLDIAEAANAVLRGFAGDLPQGSPYGDGTAARQIADIATDIAEGLDPLDAVSATRGRVAAGRYTLAS</sequence>
<keyword evidence="4" id="KW-1185">Reference proteome</keyword>
<evidence type="ECO:0000256" key="1">
    <source>
        <dbReference type="RuleBase" id="RU003513"/>
    </source>
</evidence>
<evidence type="ECO:0000313" key="3">
    <source>
        <dbReference type="EMBL" id="RKR76212.1"/>
    </source>
</evidence>
<reference evidence="3 4" key="1">
    <citation type="submission" date="2018-10" db="EMBL/GenBank/DDBJ databases">
        <title>Sequencing the genomes of 1000 actinobacteria strains.</title>
        <authorList>
            <person name="Klenk H.-P."/>
        </authorList>
    </citation>
    <scope>NUCLEOTIDE SEQUENCE [LARGE SCALE GENOMIC DNA]</scope>
    <source>
        <strain evidence="3 4">DSM 17894</strain>
    </source>
</reference>
<dbReference type="InterPro" id="IPR003331">
    <property type="entry name" value="UDP_GlcNAc_Epimerase_2_dom"/>
</dbReference>
<comment type="similarity">
    <text evidence="1">Belongs to the UDP-N-acetylglucosamine 2-epimerase family.</text>
</comment>
<dbReference type="Gene3D" id="3.40.50.2000">
    <property type="entry name" value="Glycogen Phosphorylase B"/>
    <property type="match status" value="2"/>
</dbReference>
<dbReference type="PANTHER" id="PTHR43174:SF1">
    <property type="entry name" value="UDP-N-ACETYLGLUCOSAMINE 2-EPIMERASE"/>
    <property type="match status" value="1"/>
</dbReference>
<dbReference type="OrthoDB" id="9803238at2"/>
<organism evidence="3 4">
    <name type="scientific">Frondihabitans australicus</name>
    <dbReference type="NCBI Taxonomy" id="386892"/>
    <lineage>
        <taxon>Bacteria</taxon>
        <taxon>Bacillati</taxon>
        <taxon>Actinomycetota</taxon>
        <taxon>Actinomycetes</taxon>
        <taxon>Micrococcales</taxon>
        <taxon>Microbacteriaceae</taxon>
        <taxon>Frondihabitans</taxon>
    </lineage>
</organism>
<accession>A0A495IJL2</accession>
<dbReference type="AlphaFoldDB" id="A0A495IJL2"/>
<dbReference type="NCBIfam" id="TIGR00236">
    <property type="entry name" value="wecB"/>
    <property type="match status" value="1"/>
</dbReference>
<feature type="domain" description="UDP-N-acetylglucosamine 2-epimerase" evidence="2">
    <location>
        <begin position="39"/>
        <end position="359"/>
    </location>
</feature>
<gene>
    <name evidence="3" type="ORF">C8E83_3377</name>
</gene>
<dbReference type="Proteomes" id="UP000280008">
    <property type="component" value="Unassembled WGS sequence"/>
</dbReference>
<dbReference type="InterPro" id="IPR029767">
    <property type="entry name" value="WecB-like"/>
</dbReference>
<comment type="caution">
    <text evidence="3">The sequence shown here is derived from an EMBL/GenBank/DDBJ whole genome shotgun (WGS) entry which is preliminary data.</text>
</comment>
<evidence type="ECO:0000313" key="4">
    <source>
        <dbReference type="Proteomes" id="UP000280008"/>
    </source>
</evidence>
<evidence type="ECO:0000259" key="2">
    <source>
        <dbReference type="Pfam" id="PF02350"/>
    </source>
</evidence>
<proteinExistence type="inferred from homology"/>
<keyword evidence="1" id="KW-0413">Isomerase</keyword>
<dbReference type="EMBL" id="RBKS01000001">
    <property type="protein sequence ID" value="RKR76212.1"/>
    <property type="molecule type" value="Genomic_DNA"/>
</dbReference>
<protein>
    <submittedName>
        <fullName evidence="3">UDP-N-acetylglucosamine 2-epimerase (Non-hydrolysing)</fullName>
    </submittedName>
</protein>
<dbReference type="RefSeq" id="WP_121371212.1">
    <property type="nucleotide sequence ID" value="NZ_RBKS01000001.1"/>
</dbReference>
<dbReference type="SUPFAM" id="SSF53756">
    <property type="entry name" value="UDP-Glycosyltransferase/glycogen phosphorylase"/>
    <property type="match status" value="1"/>
</dbReference>
<dbReference type="PANTHER" id="PTHR43174">
    <property type="entry name" value="UDP-N-ACETYLGLUCOSAMINE 2-EPIMERASE"/>
    <property type="match status" value="1"/>
</dbReference>